<dbReference type="InterPro" id="IPR014199">
    <property type="entry name" value="Spore_YtxC"/>
</dbReference>
<sequence length="288" mass="34026">MITIPRAESISEILTTNLQAKITELQARFLPCSLDVENQKNRLLFFFHDHHCKPTEKEVLRQELASCLATFFYECWEHDWIHKKLSKRLPESIHSELDQVEARLMTRRKSVEHWIMKLTDALTDYLKTEEHLALDGFIYFRFHVYRQSIEKLIQEVVEEFILDREYKEFIQLLRYFVSVQTPTYDLVHVIHQMDGKFKLFRNDGTPLQYNEIDQALRETIELSHAYSYEDYIVSALLSTSPEQIILHTKQNEANVIRTLIQIFEERITLCTGCIKCGVSKDGNLSPHS</sequence>
<dbReference type="EMBL" id="FQVL01000001">
    <property type="protein sequence ID" value="SHE52924.1"/>
    <property type="molecule type" value="Genomic_DNA"/>
</dbReference>
<evidence type="ECO:0000313" key="1">
    <source>
        <dbReference type="EMBL" id="SHE52924.1"/>
    </source>
</evidence>
<dbReference type="AlphaFoldDB" id="A0A1M4U8C3"/>
<evidence type="ECO:0000313" key="2">
    <source>
        <dbReference type="Proteomes" id="UP000184476"/>
    </source>
</evidence>
<reference evidence="1 2" key="1">
    <citation type="submission" date="2016-11" db="EMBL/GenBank/DDBJ databases">
        <authorList>
            <person name="Jaros S."/>
            <person name="Januszkiewicz K."/>
            <person name="Wedrychowicz H."/>
        </authorList>
    </citation>
    <scope>NUCLEOTIDE SEQUENCE [LARGE SCALE GENOMIC DNA]</scope>
    <source>
        <strain evidence="1 2">DSM 44666</strain>
    </source>
</reference>
<proteinExistence type="predicted"/>
<organism evidence="1 2">
    <name type="scientific">Seinonella peptonophila</name>
    <dbReference type="NCBI Taxonomy" id="112248"/>
    <lineage>
        <taxon>Bacteria</taxon>
        <taxon>Bacillati</taxon>
        <taxon>Bacillota</taxon>
        <taxon>Bacilli</taxon>
        <taxon>Bacillales</taxon>
        <taxon>Thermoactinomycetaceae</taxon>
        <taxon>Seinonella</taxon>
    </lineage>
</organism>
<name>A0A1M4U8C3_9BACL</name>
<gene>
    <name evidence="1" type="ORF">SAMN05444392_101866</name>
</gene>
<keyword evidence="2" id="KW-1185">Reference proteome</keyword>
<dbReference type="Pfam" id="PF08812">
    <property type="entry name" value="YtxC"/>
    <property type="match status" value="1"/>
</dbReference>
<dbReference type="Proteomes" id="UP000184476">
    <property type="component" value="Unassembled WGS sequence"/>
</dbReference>
<accession>A0A1M4U8C3</accession>
<dbReference type="RefSeq" id="WP_073152449.1">
    <property type="nucleotide sequence ID" value="NZ_FQVL01000001.1"/>
</dbReference>
<protein>
    <submittedName>
        <fullName evidence="1">Putative sporulation protein YtxC</fullName>
    </submittedName>
</protein>
<dbReference type="STRING" id="112248.SAMN05444392_101866"/>